<protein>
    <submittedName>
        <fullName evidence="2">Uncharacterized protein</fullName>
    </submittedName>
</protein>
<reference evidence="2 3" key="1">
    <citation type="submission" date="2020-08" db="EMBL/GenBank/DDBJ databases">
        <title>Sequencing the genomes of 1000 actinobacteria strains.</title>
        <authorList>
            <person name="Klenk H.-P."/>
        </authorList>
    </citation>
    <scope>NUCLEOTIDE SEQUENCE [LARGE SCALE GENOMIC DNA]</scope>
    <source>
        <strain evidence="2 3">DSM 45584</strain>
    </source>
</reference>
<organism evidence="2 3">
    <name type="scientific">Saccharopolyspora phatthalungensis</name>
    <dbReference type="NCBI Taxonomy" id="664693"/>
    <lineage>
        <taxon>Bacteria</taxon>
        <taxon>Bacillati</taxon>
        <taxon>Actinomycetota</taxon>
        <taxon>Actinomycetes</taxon>
        <taxon>Pseudonocardiales</taxon>
        <taxon>Pseudonocardiaceae</taxon>
        <taxon>Saccharopolyspora</taxon>
    </lineage>
</organism>
<evidence type="ECO:0000313" key="2">
    <source>
        <dbReference type="EMBL" id="MBB5159602.1"/>
    </source>
</evidence>
<sequence>MEIDVPISIEIAKVPPLTHRRSKRVEHGERVLATNAGFDRRPDITVDRVLAADRHRQPRGELPMRQPPLPR</sequence>
<comment type="caution">
    <text evidence="2">The sequence shown here is derived from an EMBL/GenBank/DDBJ whole genome shotgun (WGS) entry which is preliminary data.</text>
</comment>
<evidence type="ECO:0000256" key="1">
    <source>
        <dbReference type="SAM" id="MobiDB-lite"/>
    </source>
</evidence>
<dbReference type="RefSeq" id="WP_184732067.1">
    <property type="nucleotide sequence ID" value="NZ_JACHIW010000002.1"/>
</dbReference>
<proteinExistence type="predicted"/>
<gene>
    <name evidence="2" type="ORF">BJ970_007201</name>
</gene>
<dbReference type="EMBL" id="JACHIW010000002">
    <property type="protein sequence ID" value="MBB5159602.1"/>
    <property type="molecule type" value="Genomic_DNA"/>
</dbReference>
<accession>A0A840QAN6</accession>
<feature type="region of interest" description="Disordered" evidence="1">
    <location>
        <begin position="52"/>
        <end position="71"/>
    </location>
</feature>
<keyword evidence="3" id="KW-1185">Reference proteome</keyword>
<name>A0A840QAN6_9PSEU</name>
<dbReference type="Proteomes" id="UP000584374">
    <property type="component" value="Unassembled WGS sequence"/>
</dbReference>
<dbReference type="AlphaFoldDB" id="A0A840QAN6"/>
<evidence type="ECO:0000313" key="3">
    <source>
        <dbReference type="Proteomes" id="UP000584374"/>
    </source>
</evidence>